<dbReference type="EMBL" id="AP018203">
    <property type="protein sequence ID" value="BAY58481.1"/>
    <property type="molecule type" value="Genomic_DNA"/>
</dbReference>
<proteinExistence type="predicted"/>
<sequence>MTIRNFEAKGFFTDNPVIGPGSTPTQKALIDLPIISTTISKEVEETEVEGTVDGTCEVQILDTIITRSTWNVSFEVQKLRSDAIALLMGETWAAAPNSKISNFKMTSVPVIGDPEITDTKLVDAEVDDVKVSVYAGGTWGLPRYLEVVTTGTPTVNQVLLDDTAGTLTFNAGLAGAPIKYSVDEIVASGLESLGIADSPRRLNNLLFRGVLCSTEPEIVMVEMDLSPSGGFELPIGGDPGVTLEYRAVVKGANRSPVRMFRKAA</sequence>
<accession>A0A1Z4JNZ3</accession>
<evidence type="ECO:0000313" key="1">
    <source>
        <dbReference type="EMBL" id="BAY58481.1"/>
    </source>
</evidence>
<protein>
    <submittedName>
        <fullName evidence="1">Uncharacterized protein</fullName>
    </submittedName>
</protein>
<organism evidence="1 2">
    <name type="scientific">Leptolyngbya boryana NIES-2135</name>
    <dbReference type="NCBI Taxonomy" id="1973484"/>
    <lineage>
        <taxon>Bacteria</taxon>
        <taxon>Bacillati</taxon>
        <taxon>Cyanobacteriota</taxon>
        <taxon>Cyanophyceae</taxon>
        <taxon>Leptolyngbyales</taxon>
        <taxon>Leptolyngbyaceae</taxon>
        <taxon>Leptolyngbya group</taxon>
        <taxon>Leptolyngbya</taxon>
    </lineage>
</organism>
<gene>
    <name evidence="1" type="ORF">NIES2135_53540</name>
</gene>
<dbReference type="AlphaFoldDB" id="A0A1Z4JNZ3"/>
<dbReference type="Proteomes" id="UP000217895">
    <property type="component" value="Chromosome"/>
</dbReference>
<name>A0A1Z4JNZ3_LEPBY</name>
<keyword evidence="2" id="KW-1185">Reference proteome</keyword>
<reference evidence="1 2" key="1">
    <citation type="submission" date="2017-06" db="EMBL/GenBank/DDBJ databases">
        <title>Genome sequencing of cyanobaciteial culture collection at National Institute for Environmental Studies (NIES).</title>
        <authorList>
            <person name="Hirose Y."/>
            <person name="Shimura Y."/>
            <person name="Fujisawa T."/>
            <person name="Nakamura Y."/>
            <person name="Kawachi M."/>
        </authorList>
    </citation>
    <scope>NUCLEOTIDE SEQUENCE [LARGE SCALE GENOMIC DNA]</scope>
    <source>
        <strain evidence="1 2">NIES-2135</strain>
    </source>
</reference>
<evidence type="ECO:0000313" key="2">
    <source>
        <dbReference type="Proteomes" id="UP000217895"/>
    </source>
</evidence>